<keyword evidence="1" id="KW-1133">Transmembrane helix</keyword>
<feature type="transmembrane region" description="Helical" evidence="1">
    <location>
        <begin position="138"/>
        <end position="158"/>
    </location>
</feature>
<sequence>MVALMSVVAVSAAGAPSRLVPVSRRAFPAWMAGPLHGLAKPISQRAFGIVLILLIALYPVAVLGARRLGLRGVLIAVVAAHVILLLAPPLLTGDVFGYIGYARLGVLHGSSPYTHGAVALHHDAVHRFVLWHDVHSPYGPAFTLLSYLTVPLGVAGALWAFKVMAMAAGLACTGLSAAAAGRAGGAPAHAAALVGLNPLLLVYAVGGAHNDLLVAAVAAAALLALGARRGALASGTAILAAAMKTSALLLAPFVILGAPSRRRALAGALAAAALCTGAAVLAFGSSLTGMVGALAQQQRSVSRHSMPSEVASLSGLDIGTVRAMLGAAAATAAAVALVHAWRHRHRAVAAAGWATAALLVSTAWLLPWYIVWLLPLAAVARDRRLQTATFVLTAFMGVTHARLGLG</sequence>
<keyword evidence="1" id="KW-0812">Transmembrane</keyword>
<evidence type="ECO:0000256" key="1">
    <source>
        <dbReference type="SAM" id="Phobius"/>
    </source>
</evidence>
<evidence type="ECO:0000313" key="2">
    <source>
        <dbReference type="EMBL" id="UGS36124.1"/>
    </source>
</evidence>
<feature type="transmembrane region" description="Helical" evidence="1">
    <location>
        <begin position="45"/>
        <end position="65"/>
    </location>
</feature>
<reference evidence="2" key="1">
    <citation type="journal article" date="2022" name="Int. J. Syst. Evol. Microbiol.">
        <title>Pseudomonas aegrilactucae sp. nov. and Pseudomonas morbosilactucae sp. nov., pathogens causing bacterial rot of lettuce in Japan.</title>
        <authorList>
            <person name="Sawada H."/>
            <person name="Fujikawa T."/>
            <person name="Satou M."/>
        </authorList>
    </citation>
    <scope>NUCLEOTIDE SEQUENCE</scope>
    <source>
        <strain evidence="2">0166_1</strain>
    </source>
</reference>
<organism evidence="2 3">
    <name type="scientific">Capillimicrobium parvum</name>
    <dbReference type="NCBI Taxonomy" id="2884022"/>
    <lineage>
        <taxon>Bacteria</taxon>
        <taxon>Bacillati</taxon>
        <taxon>Actinomycetota</taxon>
        <taxon>Thermoleophilia</taxon>
        <taxon>Solirubrobacterales</taxon>
        <taxon>Capillimicrobiaceae</taxon>
        <taxon>Capillimicrobium</taxon>
    </lineage>
</organism>
<dbReference type="Pfam" id="PF26314">
    <property type="entry name" value="MptA_B_family"/>
    <property type="match status" value="1"/>
</dbReference>
<evidence type="ECO:0008006" key="4">
    <source>
        <dbReference type="Google" id="ProtNLM"/>
    </source>
</evidence>
<feature type="transmembrane region" description="Helical" evidence="1">
    <location>
        <begin position="268"/>
        <end position="295"/>
    </location>
</feature>
<dbReference type="EMBL" id="CP087164">
    <property type="protein sequence ID" value="UGS36124.1"/>
    <property type="molecule type" value="Genomic_DNA"/>
</dbReference>
<dbReference type="AlphaFoldDB" id="A0A9E6XXA9"/>
<feature type="transmembrane region" description="Helical" evidence="1">
    <location>
        <begin position="350"/>
        <end position="373"/>
    </location>
</feature>
<protein>
    <recommendedName>
        <fullName evidence="4">DUF2029 domain-containing protein</fullName>
    </recommendedName>
</protein>
<evidence type="ECO:0000313" key="3">
    <source>
        <dbReference type="Proteomes" id="UP001162834"/>
    </source>
</evidence>
<dbReference type="Proteomes" id="UP001162834">
    <property type="component" value="Chromosome"/>
</dbReference>
<dbReference type="KEGG" id="sbae:DSM104329_02524"/>
<feature type="transmembrane region" description="Helical" evidence="1">
    <location>
        <begin position="72"/>
        <end position="91"/>
    </location>
</feature>
<feature type="transmembrane region" description="Helical" evidence="1">
    <location>
        <begin position="315"/>
        <end position="338"/>
    </location>
</feature>
<accession>A0A9E6XXA9</accession>
<feature type="transmembrane region" description="Helical" evidence="1">
    <location>
        <begin position="385"/>
        <end position="405"/>
    </location>
</feature>
<keyword evidence="1" id="KW-0472">Membrane</keyword>
<feature type="transmembrane region" description="Helical" evidence="1">
    <location>
        <begin position="237"/>
        <end position="256"/>
    </location>
</feature>
<keyword evidence="3" id="KW-1185">Reference proteome</keyword>
<name>A0A9E6XXA9_9ACTN</name>
<dbReference type="GO" id="GO:0016758">
    <property type="term" value="F:hexosyltransferase activity"/>
    <property type="evidence" value="ECO:0007669"/>
    <property type="project" value="InterPro"/>
</dbReference>
<dbReference type="GO" id="GO:0005886">
    <property type="term" value="C:plasma membrane"/>
    <property type="evidence" value="ECO:0007669"/>
    <property type="project" value="UniProtKB-SubCell"/>
</dbReference>
<gene>
    <name evidence="2" type="ORF">DSM104329_02524</name>
</gene>
<proteinExistence type="predicted"/>